<dbReference type="Proteomes" id="UP000019132">
    <property type="component" value="Unassembled WGS sequence"/>
</dbReference>
<reference evidence="3" key="2">
    <citation type="submission" date="2010-04" db="EMBL/GenBank/DDBJ databases">
        <authorList>
            <person name="Buell R."/>
            <person name="Hamilton J."/>
            <person name="Hostetler J."/>
        </authorList>
    </citation>
    <scope>NUCLEOTIDE SEQUENCE [LARGE SCALE GENOMIC DNA]</scope>
    <source>
        <strain evidence="3">DAOM:BR144</strain>
    </source>
</reference>
<feature type="region of interest" description="Disordered" evidence="1">
    <location>
        <begin position="1"/>
        <end position="103"/>
    </location>
</feature>
<dbReference type="VEuPathDB" id="FungiDB:PYU1_G011657"/>
<feature type="compositionally biased region" description="Basic residues" evidence="1">
    <location>
        <begin position="90"/>
        <end position="99"/>
    </location>
</feature>
<feature type="compositionally biased region" description="Low complexity" evidence="1">
    <location>
        <begin position="64"/>
        <end position="77"/>
    </location>
</feature>
<name>K3X384_GLOUD</name>
<organism evidence="2 3">
    <name type="scientific">Globisporangium ultimum (strain ATCC 200006 / CBS 805.95 / DAOM BR144)</name>
    <name type="common">Pythium ultimum</name>
    <dbReference type="NCBI Taxonomy" id="431595"/>
    <lineage>
        <taxon>Eukaryota</taxon>
        <taxon>Sar</taxon>
        <taxon>Stramenopiles</taxon>
        <taxon>Oomycota</taxon>
        <taxon>Peronosporomycetes</taxon>
        <taxon>Pythiales</taxon>
        <taxon>Pythiaceae</taxon>
        <taxon>Globisporangium</taxon>
    </lineage>
</organism>
<dbReference type="HOGENOM" id="CLU_036567_0_0_1"/>
<protein>
    <submittedName>
        <fullName evidence="2">Uncharacterized protein</fullName>
    </submittedName>
</protein>
<dbReference type="AlphaFoldDB" id="K3X384"/>
<keyword evidence="3" id="KW-1185">Reference proteome</keyword>
<dbReference type="InParanoid" id="K3X384"/>
<reference evidence="3" key="1">
    <citation type="journal article" date="2010" name="Genome Biol.">
        <title>Genome sequence of the necrotrophic plant pathogen Pythium ultimum reveals original pathogenicity mechanisms and effector repertoire.</title>
        <authorList>
            <person name="Levesque C.A."/>
            <person name="Brouwer H."/>
            <person name="Cano L."/>
            <person name="Hamilton J.P."/>
            <person name="Holt C."/>
            <person name="Huitema E."/>
            <person name="Raffaele S."/>
            <person name="Robideau G.P."/>
            <person name="Thines M."/>
            <person name="Win J."/>
            <person name="Zerillo M.M."/>
            <person name="Beakes G.W."/>
            <person name="Boore J.L."/>
            <person name="Busam D."/>
            <person name="Dumas B."/>
            <person name="Ferriera S."/>
            <person name="Fuerstenberg S.I."/>
            <person name="Gachon C.M."/>
            <person name="Gaulin E."/>
            <person name="Govers F."/>
            <person name="Grenville-Briggs L."/>
            <person name="Horner N."/>
            <person name="Hostetler J."/>
            <person name="Jiang R.H."/>
            <person name="Johnson J."/>
            <person name="Krajaejun T."/>
            <person name="Lin H."/>
            <person name="Meijer H.J."/>
            <person name="Moore B."/>
            <person name="Morris P."/>
            <person name="Phuntmart V."/>
            <person name="Puiu D."/>
            <person name="Shetty J."/>
            <person name="Stajich J.E."/>
            <person name="Tripathy S."/>
            <person name="Wawra S."/>
            <person name="van West P."/>
            <person name="Whitty B.R."/>
            <person name="Coutinho P.M."/>
            <person name="Henrissat B."/>
            <person name="Martin F."/>
            <person name="Thomas P.D."/>
            <person name="Tyler B.M."/>
            <person name="De Vries R.P."/>
            <person name="Kamoun S."/>
            <person name="Yandell M."/>
            <person name="Tisserat N."/>
            <person name="Buell C.R."/>
        </authorList>
    </citation>
    <scope>NUCLEOTIDE SEQUENCE</scope>
    <source>
        <strain evidence="3">DAOM:BR144</strain>
    </source>
</reference>
<dbReference type="EMBL" id="GL376611">
    <property type="status" value="NOT_ANNOTATED_CDS"/>
    <property type="molecule type" value="Genomic_DNA"/>
</dbReference>
<evidence type="ECO:0000313" key="3">
    <source>
        <dbReference type="Proteomes" id="UP000019132"/>
    </source>
</evidence>
<proteinExistence type="predicted"/>
<reference evidence="2" key="3">
    <citation type="submission" date="2015-02" db="UniProtKB">
        <authorList>
            <consortium name="EnsemblProtists"/>
        </authorList>
    </citation>
    <scope>IDENTIFICATION</scope>
    <source>
        <strain evidence="2">DAOM BR144</strain>
    </source>
</reference>
<feature type="compositionally biased region" description="Low complexity" evidence="1">
    <location>
        <begin position="28"/>
        <end position="44"/>
    </location>
</feature>
<evidence type="ECO:0000313" key="2">
    <source>
        <dbReference type="EnsemblProtists" id="PYU1_T011683"/>
    </source>
</evidence>
<accession>K3X384</accession>
<evidence type="ECO:0000256" key="1">
    <source>
        <dbReference type="SAM" id="MobiDB-lite"/>
    </source>
</evidence>
<dbReference type="EnsemblProtists" id="PYU1_T011683">
    <property type="protein sequence ID" value="PYU1_T011683"/>
    <property type="gene ID" value="PYU1_G011657"/>
</dbReference>
<sequence length="426" mass="48138">MVLATNADARPAQMNTVESPLVPGGVTSSLGDSGSHSGSSSDHSSFTETRAKSADASNRNVVTSSSAIDADPRSSSSSKRHLSSEDPVRRPRQRLRPRKSTFTVRKEEKELLAKEMEVLEARLRYLREHAGAAGAAGSPLEVQKDNNDRLRNTIRSQQISMATTQSAVSGFLHHDQTNPLYSFIHLGRDPFERRQTLLDMKDMKLQNAYEYLMARSRYIDPLKPHVSIERYEDTLGHPCCARFDVDQFFGVTSVKQVYDVLLQYMMNIEITVTEKLDQLTVREDCNYVENNIANYRLLSIQNGLHVESNGAFFAKFYQSHEHESGSACGVVAIDNVDEDALHPYQPSERVRKDLRLAIMLIPCMRKKRDREDGEELVVSMFRGKFLKLHQDAESRNSVSAKEMFTDWGDVMVNAIHEALHLPFVSR</sequence>